<reference evidence="3" key="1">
    <citation type="submission" date="2006-06" db="EMBL/GenBank/DDBJ databases">
        <title>Complete sequence of chromosome of Mycobacterium sp. MCS.</title>
        <authorList>
            <consortium name="US DOE Joint Genome Institute"/>
            <person name="Copeland A."/>
            <person name="Lucas S."/>
            <person name="Lapidus A."/>
            <person name="Barry K."/>
            <person name="Detter J.C."/>
            <person name="Glavina del Rio T."/>
            <person name="Hammon N."/>
            <person name="Israni S."/>
            <person name="Dalin E."/>
            <person name="Tice H."/>
            <person name="Pitluck S."/>
            <person name="Martinez M."/>
            <person name="Schmutz J."/>
            <person name="Larimer F."/>
            <person name="Land M."/>
            <person name="Hauser L."/>
            <person name="Kyrpides N."/>
            <person name="Kim E."/>
            <person name="Miller C.D."/>
            <person name="Hughes J.E."/>
            <person name="Anderson A.J."/>
            <person name="Sims R.C."/>
            <person name="Richardson P."/>
        </authorList>
    </citation>
    <scope>NUCLEOTIDE SEQUENCE [LARGE SCALE GENOMIC DNA]</scope>
    <source>
        <strain evidence="3">MCS</strain>
    </source>
</reference>
<dbReference type="EMBL" id="CP000384">
    <property type="protein sequence ID" value="ABG07589.1"/>
    <property type="molecule type" value="Genomic_DNA"/>
</dbReference>
<dbReference type="InterPro" id="IPR036527">
    <property type="entry name" value="SCP2_sterol-bd_dom_sf"/>
</dbReference>
<dbReference type="Gene3D" id="1.20.120.450">
    <property type="entry name" value="dinb family like domain"/>
    <property type="match status" value="1"/>
</dbReference>
<proteinExistence type="predicted"/>
<dbReference type="GO" id="GO:0046872">
    <property type="term" value="F:metal ion binding"/>
    <property type="evidence" value="ECO:0007669"/>
    <property type="project" value="InterPro"/>
</dbReference>
<dbReference type="SUPFAM" id="SSF55718">
    <property type="entry name" value="SCP-like"/>
    <property type="match status" value="1"/>
</dbReference>
<evidence type="ECO:0000259" key="2">
    <source>
        <dbReference type="Pfam" id="PF11716"/>
    </source>
</evidence>
<dbReference type="AlphaFoldDB" id="A0A5Q5BH95"/>
<dbReference type="InterPro" id="IPR010872">
    <property type="entry name" value="MDMPI_C-term_domain"/>
</dbReference>
<name>A0A5Q5BH95_MYCSS</name>
<evidence type="ECO:0000259" key="1">
    <source>
        <dbReference type="Pfam" id="PF07398"/>
    </source>
</evidence>
<feature type="domain" description="MDMPI C-terminal" evidence="1">
    <location>
        <begin position="204"/>
        <end position="299"/>
    </location>
</feature>
<dbReference type="InterPro" id="IPR017517">
    <property type="entry name" value="Maleyloyr_isom"/>
</dbReference>
<dbReference type="SUPFAM" id="SSF109854">
    <property type="entry name" value="DinB/YfiT-like putative metalloenzymes"/>
    <property type="match status" value="1"/>
</dbReference>
<dbReference type="InterPro" id="IPR024344">
    <property type="entry name" value="MDMPI_metal-binding"/>
</dbReference>
<dbReference type="Pfam" id="PF07398">
    <property type="entry name" value="MDMPI_C"/>
    <property type="match status" value="1"/>
</dbReference>
<sequence length="309" mass="34303">MRISTSDSTLPADHREPAAKRVWVGIRRCECGATVAERPVPSRLRRDDASVKTRSLDEIRGALEHCYDAFEGLCTDLSDDEWQAQSLCPDWKVRGVVDHVTSIEAVMAGWLPDDDTTPPPFERAGEFLADETPYVDKVRGVYDRRRRDLASLTDQDLARPSWMPVGPGTYGRFLAIRVFDFWVHERDITTPLGRETDDGGVAAELALEQVENSIGYIVGKKVGLPDGKSLTFDLTGPLARRLHVAVDGRAARVDHVDHPDVTVTTDSTTFIQLACGRIDPQEQIDSGAISWTGDDELGDRAARNLRFTM</sequence>
<dbReference type="KEGG" id="mmc:Mmcs_1478"/>
<dbReference type="NCBIfam" id="TIGR03083">
    <property type="entry name" value="maleylpyruvate isomerase family mycothiol-dependent enzyme"/>
    <property type="match status" value="1"/>
</dbReference>
<dbReference type="Gene3D" id="3.30.1050.10">
    <property type="entry name" value="SCP2 sterol-binding domain"/>
    <property type="match status" value="1"/>
</dbReference>
<evidence type="ECO:0000313" key="3">
    <source>
        <dbReference type="EMBL" id="ABG07589.1"/>
    </source>
</evidence>
<gene>
    <name evidence="3" type="ordered locus">Mmcs_1478</name>
</gene>
<protein>
    <recommendedName>
        <fullName evidence="4">Maleylpyruvate isomerase family mycothiol-dependent enzyme</fullName>
    </recommendedName>
</protein>
<accession>A0A5Q5BH95</accession>
<dbReference type="InterPro" id="IPR034660">
    <property type="entry name" value="DinB/YfiT-like"/>
</dbReference>
<dbReference type="Pfam" id="PF11716">
    <property type="entry name" value="MDMPI_N"/>
    <property type="match status" value="1"/>
</dbReference>
<feature type="domain" description="Mycothiol-dependent maleylpyruvate isomerase metal-binding" evidence="2">
    <location>
        <begin position="64"/>
        <end position="188"/>
    </location>
</feature>
<organism evidence="3">
    <name type="scientific">Mycobacterium sp. (strain MCS)</name>
    <dbReference type="NCBI Taxonomy" id="164756"/>
    <lineage>
        <taxon>Bacteria</taxon>
        <taxon>Bacillati</taxon>
        <taxon>Actinomycetota</taxon>
        <taxon>Actinomycetes</taxon>
        <taxon>Mycobacteriales</taxon>
        <taxon>Mycobacteriaceae</taxon>
        <taxon>Mycobacterium</taxon>
    </lineage>
</organism>
<evidence type="ECO:0008006" key="4">
    <source>
        <dbReference type="Google" id="ProtNLM"/>
    </source>
</evidence>